<reference evidence="1 2" key="1">
    <citation type="journal article" date="2019" name="Anaerobe">
        <title>Detection of Robinsoniella peoriensis in multiple bone samples of a trauma patient.</title>
        <authorList>
            <person name="Schrottner P."/>
            <person name="Hartwich K."/>
            <person name="Bunk B."/>
            <person name="Schober I."/>
            <person name="Helbig S."/>
            <person name="Rudolph W.W."/>
            <person name="Gunzer F."/>
        </authorList>
    </citation>
    <scope>NUCLEOTIDE SEQUENCE [LARGE SCALE GENOMIC DNA]</scope>
    <source>
        <strain evidence="1 2">DSM 106044</strain>
    </source>
</reference>
<dbReference type="EMBL" id="QGQD01000115">
    <property type="protein sequence ID" value="TLC97612.1"/>
    <property type="molecule type" value="Genomic_DNA"/>
</dbReference>
<comment type="caution">
    <text evidence="1">The sequence shown here is derived from an EMBL/GenBank/DDBJ whole genome shotgun (WGS) entry which is preliminary data.</text>
</comment>
<sequence length="324" mass="37694">MIFVLGCDGSKDAEGAVQWVNSNVVNVAVSRAKYRLYVLGDIRVWQRNLFVGEMKAIMDTFALKQIDSLQRSNLSEQEKLEEYPKAAKHIPSLSSFPVDEHINEEGDTEYSVEAEGFINNLDKAGFLETRLSSEQLQFFGFHDFDELDKLPDNIKRYIVFGIKLYYLLEPVYLSNTNLDASCCAILFCKALELQLNANFADGLKRRFPEYEIKVRNNKLKLKDAAIRDLMIGVIEYTLRQKSSELDRLMKSLGENSFDVKWWNSFDKKLNLLTKKRNLCCHSQWFKWQDMRQLIHYEFEQDDDKDQRNPKIGGVFHESIVGKKL</sequence>
<keyword evidence="2" id="KW-1185">Reference proteome</keyword>
<evidence type="ECO:0000313" key="2">
    <source>
        <dbReference type="Proteomes" id="UP000306509"/>
    </source>
</evidence>
<dbReference type="InterPro" id="IPR027417">
    <property type="entry name" value="P-loop_NTPase"/>
</dbReference>
<accession>A0A4U8Q184</accession>
<evidence type="ECO:0000313" key="1">
    <source>
        <dbReference type="EMBL" id="TLC97612.1"/>
    </source>
</evidence>
<protein>
    <recommendedName>
        <fullName evidence="3">DNA2/NAM7 helicase-like C-terminal domain-containing protein</fullName>
    </recommendedName>
</protein>
<gene>
    <name evidence="1" type="ORF">DSM106044_05566</name>
</gene>
<name>A0A4U8Q184_9FIRM</name>
<organism evidence="1 2">
    <name type="scientific">Robinsoniella peoriensis</name>
    <dbReference type="NCBI Taxonomy" id="180332"/>
    <lineage>
        <taxon>Bacteria</taxon>
        <taxon>Bacillati</taxon>
        <taxon>Bacillota</taxon>
        <taxon>Clostridia</taxon>
        <taxon>Lachnospirales</taxon>
        <taxon>Lachnospiraceae</taxon>
        <taxon>Robinsoniella</taxon>
    </lineage>
</organism>
<evidence type="ECO:0008006" key="3">
    <source>
        <dbReference type="Google" id="ProtNLM"/>
    </source>
</evidence>
<dbReference type="AlphaFoldDB" id="A0A4U8Q184"/>
<proteinExistence type="predicted"/>
<dbReference type="Proteomes" id="UP000306509">
    <property type="component" value="Unassembled WGS sequence"/>
</dbReference>
<dbReference type="Gene3D" id="3.40.50.300">
    <property type="entry name" value="P-loop containing nucleotide triphosphate hydrolases"/>
    <property type="match status" value="1"/>
</dbReference>